<evidence type="ECO:0008006" key="4">
    <source>
        <dbReference type="Google" id="ProtNLM"/>
    </source>
</evidence>
<accession>A0A9Q6ZDH6</accession>
<dbReference type="EMBL" id="CP068108">
    <property type="protein sequence ID" value="QQT99349.1"/>
    <property type="molecule type" value="Genomic_DNA"/>
</dbReference>
<feature type="transmembrane region" description="Helical" evidence="1">
    <location>
        <begin position="20"/>
        <end position="43"/>
    </location>
</feature>
<reference evidence="2 3" key="1">
    <citation type="submission" date="2021-01" db="EMBL/GenBank/DDBJ databases">
        <title>FDA dAtabase for Regulatory Grade micrObial Sequences (FDA-ARGOS): Supporting development and validation of Infectious Disease Dx tests.</title>
        <authorList>
            <person name="Sproer C."/>
            <person name="Gronow S."/>
            <person name="Severitt S."/>
            <person name="Schroder I."/>
            <person name="Tallon L."/>
            <person name="Sadzewicz L."/>
            <person name="Zhao X."/>
            <person name="Boylan J."/>
            <person name="Ott S."/>
            <person name="Bowen H."/>
            <person name="Vavikolanu K."/>
            <person name="Mehta A."/>
            <person name="Aluvathingal J."/>
            <person name="Nadendla S."/>
            <person name="Lowell S."/>
            <person name="Myers T."/>
            <person name="Yan Y."/>
            <person name="Sichtig H."/>
        </authorList>
    </citation>
    <scope>NUCLEOTIDE SEQUENCE [LARGE SCALE GENOMIC DNA]</scope>
    <source>
        <strain evidence="2 3">FDAARGOS_1131</strain>
    </source>
</reference>
<dbReference type="RefSeq" id="WP_002987327.1">
    <property type="nucleotide sequence ID" value="NZ_CP068108.1"/>
</dbReference>
<proteinExistence type="predicted"/>
<feature type="transmembrane region" description="Helical" evidence="1">
    <location>
        <begin position="86"/>
        <end position="105"/>
    </location>
</feature>
<dbReference type="AlphaFoldDB" id="A0A9Q6ZDH6"/>
<keyword evidence="1" id="KW-1133">Transmembrane helix</keyword>
<sequence length="268" mass="30987">MGRYTDRSRLWELSQTFSLFVVLVVCSLFSYGAFAPLVILIAANRVSYTSWVMKSLVVLAIHILVMIVLLFLSSSSENTIDNLMNAVFLMFGSTYVFVVFMSFYIREYLERLDLKQYMKLEADVSYSYREMKDSILKLQTNEPDEKDVFSAMLAGFRAKISDVTMQENLQEMEHLASLIVEKEEERSKLFFLKHSSALESILKQYVELQDLPLVDPETEKFKTRLREVIALAKTAFENELIGMFDVEVMSMTSEADFYKNYVQAKGLI</sequence>
<keyword evidence="1" id="KW-0812">Transmembrane</keyword>
<organism evidence="2 3">
    <name type="scientific">Myroides odoratus</name>
    <name type="common">Flavobacterium odoratum</name>
    <dbReference type="NCBI Taxonomy" id="256"/>
    <lineage>
        <taxon>Bacteria</taxon>
        <taxon>Pseudomonadati</taxon>
        <taxon>Bacteroidota</taxon>
        <taxon>Flavobacteriia</taxon>
        <taxon>Flavobacteriales</taxon>
        <taxon>Flavobacteriaceae</taxon>
        <taxon>Myroides</taxon>
    </lineage>
</organism>
<evidence type="ECO:0000313" key="2">
    <source>
        <dbReference type="EMBL" id="QQT99349.1"/>
    </source>
</evidence>
<evidence type="ECO:0000313" key="3">
    <source>
        <dbReference type="Proteomes" id="UP000596202"/>
    </source>
</evidence>
<evidence type="ECO:0000256" key="1">
    <source>
        <dbReference type="SAM" id="Phobius"/>
    </source>
</evidence>
<dbReference type="Proteomes" id="UP000596202">
    <property type="component" value="Chromosome"/>
</dbReference>
<protein>
    <recommendedName>
        <fullName evidence="4">5-bromo-4-chloroindolyl phosphate hydrolysis protein</fullName>
    </recommendedName>
</protein>
<name>A0A9Q6ZDH6_MYROD</name>
<dbReference type="GeneID" id="93528834"/>
<gene>
    <name evidence="2" type="ORF">I6I88_14255</name>
</gene>
<feature type="transmembrane region" description="Helical" evidence="1">
    <location>
        <begin position="55"/>
        <end position="74"/>
    </location>
</feature>
<keyword evidence="1" id="KW-0472">Membrane</keyword>